<evidence type="ECO:0000259" key="1">
    <source>
        <dbReference type="Pfam" id="PF04230"/>
    </source>
</evidence>
<dbReference type="EMBL" id="SGIT01000001">
    <property type="protein sequence ID" value="RZF61673.1"/>
    <property type="molecule type" value="Genomic_DNA"/>
</dbReference>
<organism evidence="2 3">
    <name type="scientific">Sphingobacterium corticibacterium</name>
    <dbReference type="NCBI Taxonomy" id="2484746"/>
    <lineage>
        <taxon>Bacteria</taxon>
        <taxon>Pseudomonadati</taxon>
        <taxon>Bacteroidota</taxon>
        <taxon>Sphingobacteriia</taxon>
        <taxon>Sphingobacteriales</taxon>
        <taxon>Sphingobacteriaceae</taxon>
        <taxon>Sphingobacterium</taxon>
    </lineage>
</organism>
<accession>A0A4Q6XND9</accession>
<dbReference type="InterPro" id="IPR007345">
    <property type="entry name" value="Polysacch_pyruvyl_Trfase"/>
</dbReference>
<reference evidence="2 3" key="1">
    <citation type="submission" date="2019-02" db="EMBL/GenBank/DDBJ databases">
        <authorList>
            <person name="Li Y."/>
        </authorList>
    </citation>
    <scope>NUCLEOTIDE SEQUENCE [LARGE SCALE GENOMIC DNA]</scope>
    <source>
        <strain evidence="2 3">30C10-4-7</strain>
    </source>
</reference>
<dbReference type="AlphaFoldDB" id="A0A4Q6XND9"/>
<keyword evidence="3" id="KW-1185">Reference proteome</keyword>
<gene>
    <name evidence="2" type="ORF">EWE74_02190</name>
</gene>
<protein>
    <recommendedName>
        <fullName evidence="1">Polysaccharide pyruvyl transferase domain-containing protein</fullName>
    </recommendedName>
</protein>
<sequence length="300" mass="34696">MGRINLIYWDKNNFGDALNPLLIEEFSVVGAVQHKDIELSLKKRLSIFAKSILLFRYKDLGKLIFPWQHTLVAIGSTIHWGNKRSSIWGAGYMNHFNRFKGGRVYAVRGKLTDRKLQEEGFRPCGVYGDPALLLPLWIAPQSTAKKYRLGIVPHWTEVDEFKSLYGHCCKIIDSRTKDIYKIVHAICECDYILSTSLHGLIVAHAYKVPALWIKKGDIETDGFKFWDYFSSVDIPRYDGFTNIQELLDNERNWLALFERHTDKAFIQNNLAKIQADLLRAAPFPIKEKYLKKEEKMGQVL</sequence>
<dbReference type="Proteomes" id="UP000292855">
    <property type="component" value="Unassembled WGS sequence"/>
</dbReference>
<evidence type="ECO:0000313" key="3">
    <source>
        <dbReference type="Proteomes" id="UP000292855"/>
    </source>
</evidence>
<proteinExistence type="predicted"/>
<dbReference type="RefSeq" id="WP_130139902.1">
    <property type="nucleotide sequence ID" value="NZ_SGIT01000001.1"/>
</dbReference>
<comment type="caution">
    <text evidence="2">The sequence shown here is derived from an EMBL/GenBank/DDBJ whole genome shotgun (WGS) entry which is preliminary data.</text>
</comment>
<evidence type="ECO:0000313" key="2">
    <source>
        <dbReference type="EMBL" id="RZF61673.1"/>
    </source>
</evidence>
<feature type="domain" description="Polysaccharide pyruvyl transferase" evidence="1">
    <location>
        <begin position="97"/>
        <end position="213"/>
    </location>
</feature>
<dbReference type="OrthoDB" id="9803627at2"/>
<name>A0A4Q6XND9_9SPHI</name>
<dbReference type="Pfam" id="PF04230">
    <property type="entry name" value="PS_pyruv_trans"/>
    <property type="match status" value="1"/>
</dbReference>